<dbReference type="Pfam" id="PF19555">
    <property type="entry name" value="DUF6078"/>
    <property type="match status" value="1"/>
</dbReference>
<dbReference type="Proteomes" id="UP000095657">
    <property type="component" value="Unassembled WGS sequence"/>
</dbReference>
<evidence type="ECO:0000313" key="3">
    <source>
        <dbReference type="Proteomes" id="UP000095657"/>
    </source>
</evidence>
<protein>
    <submittedName>
        <fullName evidence="2">Uncharacterized protein</fullName>
    </submittedName>
</protein>
<evidence type="ECO:0000313" key="2">
    <source>
        <dbReference type="EMBL" id="CUQ40748.1"/>
    </source>
</evidence>
<dbReference type="Proteomes" id="UP000095725">
    <property type="component" value="Unassembled WGS sequence"/>
</dbReference>
<dbReference type="STRING" id="47678.ERS852494_02470"/>
<organism evidence="2 4">
    <name type="scientific">Bacteroides caccae</name>
    <dbReference type="NCBI Taxonomy" id="47678"/>
    <lineage>
        <taxon>Bacteria</taxon>
        <taxon>Pseudomonadati</taxon>
        <taxon>Bacteroidota</taxon>
        <taxon>Bacteroidia</taxon>
        <taxon>Bacteroidales</taxon>
        <taxon>Bacteroidaceae</taxon>
        <taxon>Bacteroides</taxon>
    </lineage>
</organism>
<accession>A0A174W8I1</accession>
<dbReference type="EMBL" id="CZBL01000013">
    <property type="protein sequence ID" value="CUQ40748.1"/>
    <property type="molecule type" value="Genomic_DNA"/>
</dbReference>
<dbReference type="InterPro" id="IPR045724">
    <property type="entry name" value="DUF6078"/>
</dbReference>
<proteinExistence type="predicted"/>
<dbReference type="EMBL" id="CZAI01000005">
    <property type="protein sequence ID" value="CUP53144.1"/>
    <property type="molecule type" value="Genomic_DNA"/>
</dbReference>
<name>A0A174W8I1_9BACE</name>
<reference evidence="3 4" key="1">
    <citation type="submission" date="2015-09" db="EMBL/GenBank/DDBJ databases">
        <authorList>
            <consortium name="Pathogen Informatics"/>
        </authorList>
    </citation>
    <scope>NUCLEOTIDE SEQUENCE [LARGE SCALE GENOMIC DNA]</scope>
    <source>
        <strain evidence="1 3">2789STDY5834880</strain>
        <strain evidence="2 4">2789STDY5834946</strain>
    </source>
</reference>
<sequence>MLNKHLQIMEEKIDFAKVPYQYSMCLNRQCPQAGTCLRQLTEQSVPENIEHWIIISPKYLSTVKGGCPHYRSSTKVRYAQGFIGILENLPYKQMQTVILHLMNYLGRRTYYRARKGERLLSPSEQQHILNILRNCGVTTTQEFDAYVEDYDW</sequence>
<evidence type="ECO:0000313" key="1">
    <source>
        <dbReference type="EMBL" id="CUP53144.1"/>
    </source>
</evidence>
<dbReference type="AlphaFoldDB" id="A0A174W8I1"/>
<gene>
    <name evidence="1" type="ORF">ERS852494_02470</name>
    <name evidence="2" type="ORF">ERS852558_03118</name>
</gene>
<evidence type="ECO:0000313" key="4">
    <source>
        <dbReference type="Proteomes" id="UP000095725"/>
    </source>
</evidence>